<feature type="binding site" evidence="20">
    <location>
        <position position="332"/>
    </location>
    <ligand>
        <name>UDP-N-acetyl-alpha-D-glucosamine</name>
        <dbReference type="ChEBI" id="CHEBI:57705"/>
    </ligand>
</feature>
<evidence type="ECO:0000256" key="2">
    <source>
        <dbReference type="ARBA" id="ARBA00005166"/>
    </source>
</evidence>
<dbReference type="PANTHER" id="PTHR43584">
    <property type="entry name" value="NUCLEOTIDYL TRANSFERASE"/>
    <property type="match status" value="1"/>
</dbReference>
<proteinExistence type="inferred from homology"/>
<keyword evidence="13 20" id="KW-0573">Peptidoglycan synthesis</keyword>
<keyword evidence="7 20" id="KW-0808">Transferase</keyword>
<keyword evidence="8 20" id="KW-0548">Nucleotidyltransferase</keyword>
<keyword evidence="9 20" id="KW-0479">Metal-binding</keyword>
<organism evidence="22 23">
    <name type="scientific">Desulfallas thermosapovorans DSM 6562</name>
    <dbReference type="NCBI Taxonomy" id="1121431"/>
    <lineage>
        <taxon>Bacteria</taxon>
        <taxon>Bacillati</taxon>
        <taxon>Bacillota</taxon>
        <taxon>Clostridia</taxon>
        <taxon>Eubacteriales</taxon>
        <taxon>Desulfallaceae</taxon>
        <taxon>Desulfallas</taxon>
    </lineage>
</organism>
<comment type="cofactor">
    <cofactor evidence="20">
        <name>Mg(2+)</name>
        <dbReference type="ChEBI" id="CHEBI:18420"/>
    </cofactor>
    <text evidence="20">Binds 1 Mg(2+) ion per subunit.</text>
</comment>
<accession>A0A5S4ZXK9</accession>
<dbReference type="GO" id="GO:0005737">
    <property type="term" value="C:cytoplasm"/>
    <property type="evidence" value="ECO:0007669"/>
    <property type="project" value="UniProtKB-SubCell"/>
</dbReference>
<feature type="binding site" evidence="20">
    <location>
        <position position="376"/>
    </location>
    <ligand>
        <name>UDP-N-acetyl-alpha-D-glucosamine</name>
        <dbReference type="ChEBI" id="CHEBI:57705"/>
    </ligand>
</feature>
<keyword evidence="15 20" id="KW-0012">Acyltransferase</keyword>
<dbReference type="CDD" id="cd02540">
    <property type="entry name" value="GT2_GlmU_N_bac"/>
    <property type="match status" value="1"/>
</dbReference>
<dbReference type="UniPathway" id="UPA00113">
    <property type="reaction ID" value="UER00532"/>
</dbReference>
<dbReference type="GO" id="GO:0071555">
    <property type="term" value="P:cell wall organization"/>
    <property type="evidence" value="ECO:0007669"/>
    <property type="project" value="UniProtKB-KW"/>
</dbReference>
<comment type="subunit">
    <text evidence="20">Homotrimer.</text>
</comment>
<dbReference type="InterPro" id="IPR029044">
    <property type="entry name" value="Nucleotide-diphossugar_trans"/>
</dbReference>
<dbReference type="Pfam" id="PF00132">
    <property type="entry name" value="Hexapep"/>
    <property type="match status" value="3"/>
</dbReference>
<feature type="region of interest" description="N-acetyltransferase" evidence="20">
    <location>
        <begin position="251"/>
        <end position="458"/>
    </location>
</feature>
<keyword evidence="10 20" id="KW-0677">Repeat</keyword>
<feature type="binding site" evidence="20">
    <location>
        <position position="169"/>
    </location>
    <ligand>
        <name>UDP-N-acetyl-alpha-D-glucosamine</name>
        <dbReference type="ChEBI" id="CHEBI:57705"/>
    </ligand>
</feature>
<evidence type="ECO:0000256" key="19">
    <source>
        <dbReference type="ARBA" id="ARBA00049628"/>
    </source>
</evidence>
<dbReference type="HAMAP" id="MF_01631">
    <property type="entry name" value="GlmU"/>
    <property type="match status" value="1"/>
</dbReference>
<dbReference type="SUPFAM" id="SSF51161">
    <property type="entry name" value="Trimeric LpxA-like enzymes"/>
    <property type="match status" value="1"/>
</dbReference>
<feature type="binding site" evidence="20">
    <location>
        <position position="72"/>
    </location>
    <ligand>
        <name>UDP-N-acetyl-alpha-D-glucosamine</name>
        <dbReference type="ChEBI" id="CHEBI:57705"/>
    </ligand>
</feature>
<feature type="binding site" evidence="20">
    <location>
        <position position="154"/>
    </location>
    <ligand>
        <name>UDP-N-acetyl-alpha-D-glucosamine</name>
        <dbReference type="ChEBI" id="CHEBI:57705"/>
    </ligand>
</feature>
<evidence type="ECO:0000256" key="9">
    <source>
        <dbReference type="ARBA" id="ARBA00022723"/>
    </source>
</evidence>
<dbReference type="Gene3D" id="3.90.550.10">
    <property type="entry name" value="Spore Coat Polysaccharide Biosynthesis Protein SpsA, Chain A"/>
    <property type="match status" value="1"/>
</dbReference>
<dbReference type="GO" id="GO:0000902">
    <property type="term" value="P:cell morphogenesis"/>
    <property type="evidence" value="ECO:0007669"/>
    <property type="project" value="UniProtKB-UniRule"/>
</dbReference>
<evidence type="ECO:0000256" key="15">
    <source>
        <dbReference type="ARBA" id="ARBA00023315"/>
    </source>
</evidence>
<feature type="binding site" evidence="20">
    <location>
        <position position="139"/>
    </location>
    <ligand>
        <name>UDP-N-acetyl-alpha-D-glucosamine</name>
        <dbReference type="ChEBI" id="CHEBI:57705"/>
    </ligand>
</feature>
<dbReference type="GO" id="GO:0000287">
    <property type="term" value="F:magnesium ion binding"/>
    <property type="evidence" value="ECO:0007669"/>
    <property type="project" value="UniProtKB-UniRule"/>
</dbReference>
<evidence type="ECO:0000313" key="23">
    <source>
        <dbReference type="Proteomes" id="UP000323166"/>
    </source>
</evidence>
<dbReference type="RefSeq" id="WP_166510835.1">
    <property type="nucleotide sequence ID" value="NZ_VNHM01000003.1"/>
</dbReference>
<evidence type="ECO:0000256" key="18">
    <source>
        <dbReference type="ARBA" id="ARBA00048493"/>
    </source>
</evidence>
<feature type="binding site" evidence="20">
    <location>
        <begin position="385"/>
        <end position="386"/>
    </location>
    <ligand>
        <name>acetyl-CoA</name>
        <dbReference type="ChEBI" id="CHEBI:57288"/>
    </ligand>
</feature>
<dbReference type="Pfam" id="PF00483">
    <property type="entry name" value="NTP_transferase"/>
    <property type="match status" value="1"/>
</dbReference>
<feature type="binding site" evidence="20">
    <location>
        <position position="365"/>
    </location>
    <ligand>
        <name>UDP-N-acetyl-alpha-D-glucosamine</name>
        <dbReference type="ChEBI" id="CHEBI:57705"/>
    </ligand>
</feature>
<evidence type="ECO:0000256" key="3">
    <source>
        <dbReference type="ARBA" id="ARBA00005208"/>
    </source>
</evidence>
<feature type="active site" description="Proton acceptor" evidence="20">
    <location>
        <position position="362"/>
    </location>
</feature>
<dbReference type="NCBIfam" id="TIGR01173">
    <property type="entry name" value="glmU"/>
    <property type="match status" value="1"/>
</dbReference>
<feature type="binding site" evidence="20">
    <location>
        <position position="227"/>
    </location>
    <ligand>
        <name>UDP-N-acetyl-alpha-D-glucosamine</name>
        <dbReference type="ChEBI" id="CHEBI:57705"/>
    </ligand>
</feature>
<feature type="binding site" evidence="20">
    <location>
        <position position="379"/>
    </location>
    <ligand>
        <name>acetyl-CoA</name>
        <dbReference type="ChEBI" id="CHEBI:57288"/>
    </ligand>
</feature>
<dbReference type="EC" id="2.3.1.157" evidence="20"/>
<dbReference type="SUPFAM" id="SSF53448">
    <property type="entry name" value="Nucleotide-diphospho-sugar transferases"/>
    <property type="match status" value="1"/>
</dbReference>
<gene>
    <name evidence="20" type="primary">glmU</name>
    <name evidence="22" type="ORF">LX24_00790</name>
</gene>
<dbReference type="AlphaFoldDB" id="A0A5S4ZXK9"/>
<comment type="pathway">
    <text evidence="3 20">Nucleotide-sugar biosynthesis; UDP-N-acetyl-alpha-D-glucosamine biosynthesis; UDP-N-acetyl-alpha-D-glucosamine from N-acetyl-alpha-D-glucosamine 1-phosphate: step 1/1.</text>
</comment>
<dbReference type="GO" id="GO:0009252">
    <property type="term" value="P:peptidoglycan biosynthetic process"/>
    <property type="evidence" value="ECO:0007669"/>
    <property type="project" value="UniProtKB-UniRule"/>
</dbReference>
<evidence type="ECO:0000256" key="14">
    <source>
        <dbReference type="ARBA" id="ARBA00023268"/>
    </source>
</evidence>
<comment type="catalytic activity">
    <reaction evidence="18 20">
        <text>N-acetyl-alpha-D-glucosamine 1-phosphate + UTP + H(+) = UDP-N-acetyl-alpha-D-glucosamine + diphosphate</text>
        <dbReference type="Rhea" id="RHEA:13509"/>
        <dbReference type="ChEBI" id="CHEBI:15378"/>
        <dbReference type="ChEBI" id="CHEBI:33019"/>
        <dbReference type="ChEBI" id="CHEBI:46398"/>
        <dbReference type="ChEBI" id="CHEBI:57705"/>
        <dbReference type="ChEBI" id="CHEBI:57776"/>
        <dbReference type="EC" id="2.7.7.23"/>
    </reaction>
</comment>
<feature type="binding site" evidence="20">
    <location>
        <begin position="8"/>
        <end position="11"/>
    </location>
    <ligand>
        <name>UDP-N-acetyl-alpha-D-glucosamine</name>
        <dbReference type="ChEBI" id="CHEBI:57705"/>
    </ligand>
</feature>
<keyword evidence="23" id="KW-1185">Reference proteome</keyword>
<feature type="binding site" evidence="20">
    <location>
        <position position="350"/>
    </location>
    <ligand>
        <name>UDP-N-acetyl-alpha-D-glucosamine</name>
        <dbReference type="ChEBI" id="CHEBI:57705"/>
    </ligand>
</feature>
<feature type="binding site" evidence="20">
    <location>
        <position position="227"/>
    </location>
    <ligand>
        <name>Mg(2+)</name>
        <dbReference type="ChEBI" id="CHEBI:18420"/>
    </ligand>
</feature>
<evidence type="ECO:0000256" key="17">
    <source>
        <dbReference type="ARBA" id="ARBA00048247"/>
    </source>
</evidence>
<sequence>MGLAAVILAAGKGTRMKSSLPKVLHRVCGRTMLEHVLLAVQQTGAQKTVLVVGHQGELVAESVRDKTETVYQAEQLGTAHALLQCRQVLKGFDGDILVVCGDTPLLKSQTLLQLQAEHSRCGFAATVLTAVLPDPTGYGRIIRNTTGGIMKIVEQKDATPGELAVTEINTGVYCFKAGGLFEALSEIRPDNAQGEYYLTDIIEYYIARGKPVGAVIAGDASEVTGINDRCQLALVESVLRRRILDRLMMSGVTIVDPASTFIDDTVHIGADSIIYPFTFIEGKSKIGENCVIGPSSRLIDVTLGCRVKVQNSVISESRVEDGCNIGPFAYIRPNCVLEKNAKVGDFVELKNTHLGEGSKVPHLSYVGDAEVGPKTNIGAGTITCNYDGVKKSRTIIGAGAFIGSNTNLVAPVEVGDGAVTGAGSTITRDVPPGALGVARDRQKNIEGWAQRKKATVKE</sequence>
<dbReference type="InterPro" id="IPR038009">
    <property type="entry name" value="GlmU_C_LbH"/>
</dbReference>
<feature type="binding site" evidence="20">
    <location>
        <position position="439"/>
    </location>
    <ligand>
        <name>acetyl-CoA</name>
        <dbReference type="ChEBI" id="CHEBI:57288"/>
    </ligand>
</feature>
<dbReference type="InterPro" id="IPR005882">
    <property type="entry name" value="Bifunctional_GlmU"/>
</dbReference>
<dbReference type="CDD" id="cd03353">
    <property type="entry name" value="LbH_GlmU_C"/>
    <property type="match status" value="1"/>
</dbReference>
<dbReference type="InterPro" id="IPR050065">
    <property type="entry name" value="GlmU-like"/>
</dbReference>
<keyword evidence="11 20" id="KW-0460">Magnesium</keyword>
<evidence type="ECO:0000256" key="16">
    <source>
        <dbReference type="ARBA" id="ARBA00023316"/>
    </source>
</evidence>
<feature type="region of interest" description="Linker" evidence="20">
    <location>
        <begin position="230"/>
        <end position="250"/>
    </location>
</feature>
<keyword evidence="16 20" id="KW-0961">Cell wall biogenesis/degradation</keyword>
<dbReference type="InterPro" id="IPR001451">
    <property type="entry name" value="Hexapep"/>
</dbReference>
<dbReference type="InterPro" id="IPR005835">
    <property type="entry name" value="NTP_transferase_dom"/>
</dbReference>
<dbReference type="EMBL" id="VNHM01000003">
    <property type="protein sequence ID" value="TYO96980.1"/>
    <property type="molecule type" value="Genomic_DNA"/>
</dbReference>
<feature type="binding site" evidence="20">
    <location>
        <begin position="77"/>
        <end position="78"/>
    </location>
    <ligand>
        <name>UDP-N-acetyl-alpha-D-glucosamine</name>
        <dbReference type="ChEBI" id="CHEBI:57705"/>
    </ligand>
</feature>
<dbReference type="PANTHER" id="PTHR43584:SF3">
    <property type="entry name" value="BIFUNCTIONAL PROTEIN GLMU"/>
    <property type="match status" value="1"/>
</dbReference>
<feature type="binding site" evidence="20">
    <location>
        <position position="22"/>
    </location>
    <ligand>
        <name>UDP-N-acetyl-alpha-D-glucosamine</name>
        <dbReference type="ChEBI" id="CHEBI:57705"/>
    </ligand>
</feature>
<dbReference type="NCBIfam" id="NF010934">
    <property type="entry name" value="PRK14354.1"/>
    <property type="match status" value="1"/>
</dbReference>
<feature type="binding site" evidence="20">
    <location>
        <position position="422"/>
    </location>
    <ligand>
        <name>acetyl-CoA</name>
        <dbReference type="ChEBI" id="CHEBI:57288"/>
    </ligand>
</feature>
<dbReference type="GO" id="GO:0009245">
    <property type="term" value="P:lipid A biosynthetic process"/>
    <property type="evidence" value="ECO:0007669"/>
    <property type="project" value="UniProtKB-UniRule"/>
</dbReference>
<protein>
    <recommendedName>
        <fullName evidence="20">Bifunctional protein GlmU</fullName>
    </recommendedName>
    <domain>
        <recommendedName>
            <fullName evidence="20">UDP-N-acetylglucosamine pyrophosphorylase</fullName>
            <ecNumber evidence="20">2.7.7.23</ecNumber>
        </recommendedName>
        <alternativeName>
            <fullName evidence="20">N-acetylglucosamine-1-phosphate uridyltransferase</fullName>
        </alternativeName>
    </domain>
    <domain>
        <recommendedName>
            <fullName evidence="20">Glucosamine-1-phosphate N-acetyltransferase</fullName>
            <ecNumber evidence="20">2.3.1.157</ecNumber>
        </recommendedName>
    </domain>
</protein>
<comment type="pathway">
    <text evidence="2 20">Nucleotide-sugar biosynthesis; UDP-N-acetyl-alpha-D-glucosamine biosynthesis; N-acetyl-alpha-D-glucosamine 1-phosphate from alpha-D-glucosamine 6-phosphate (route II): step 2/2.</text>
</comment>
<comment type="catalytic activity">
    <reaction evidence="17 20">
        <text>alpha-D-glucosamine 1-phosphate + acetyl-CoA = N-acetyl-alpha-D-glucosamine 1-phosphate + CoA + H(+)</text>
        <dbReference type="Rhea" id="RHEA:13725"/>
        <dbReference type="ChEBI" id="CHEBI:15378"/>
        <dbReference type="ChEBI" id="CHEBI:57287"/>
        <dbReference type="ChEBI" id="CHEBI:57288"/>
        <dbReference type="ChEBI" id="CHEBI:57776"/>
        <dbReference type="ChEBI" id="CHEBI:58516"/>
        <dbReference type="EC" id="2.3.1.157"/>
    </reaction>
</comment>
<evidence type="ECO:0000256" key="11">
    <source>
        <dbReference type="ARBA" id="ARBA00022842"/>
    </source>
</evidence>
<comment type="pathway">
    <text evidence="20">Bacterial outer membrane biogenesis; LPS lipid A biosynthesis.</text>
</comment>
<dbReference type="GO" id="GO:0003977">
    <property type="term" value="F:UDP-N-acetylglucosamine diphosphorylase activity"/>
    <property type="evidence" value="ECO:0007669"/>
    <property type="project" value="UniProtKB-UniRule"/>
</dbReference>
<dbReference type="Proteomes" id="UP000323166">
    <property type="component" value="Unassembled WGS sequence"/>
</dbReference>
<evidence type="ECO:0000256" key="6">
    <source>
        <dbReference type="ARBA" id="ARBA00022490"/>
    </source>
</evidence>
<comment type="caution">
    <text evidence="20">Lacks conserved residue(s) required for the propagation of feature annotation.</text>
</comment>
<evidence type="ECO:0000256" key="1">
    <source>
        <dbReference type="ARBA" id="ARBA00004496"/>
    </source>
</evidence>
<dbReference type="GO" id="GO:0006048">
    <property type="term" value="P:UDP-N-acetylglucosamine biosynthetic process"/>
    <property type="evidence" value="ECO:0007669"/>
    <property type="project" value="UniProtKB-UniPathway"/>
</dbReference>
<keyword evidence="6 20" id="KW-0963">Cytoplasm</keyword>
<evidence type="ECO:0000256" key="5">
    <source>
        <dbReference type="ARBA" id="ARBA00007947"/>
    </source>
</evidence>
<dbReference type="GO" id="GO:0008360">
    <property type="term" value="P:regulation of cell shape"/>
    <property type="evidence" value="ECO:0007669"/>
    <property type="project" value="UniProtKB-KW"/>
</dbReference>
<dbReference type="GO" id="GO:0019134">
    <property type="term" value="F:glucosamine-1-phosphate N-acetyltransferase activity"/>
    <property type="evidence" value="ECO:0007669"/>
    <property type="project" value="UniProtKB-UniRule"/>
</dbReference>
<comment type="function">
    <text evidence="19 20">Catalyzes the last two sequential reactions in the de novo biosynthetic pathway for UDP-N-acetylglucosamine (UDP-GlcNAc). The C-terminal domain catalyzes the transfer of acetyl group from acetyl coenzyme A to glucosamine-1-phosphate (GlcN-1-P) to produce N-acetylglucosamine-1-phosphate (GlcNAc-1-P), which is converted into UDP-GlcNAc by the transfer of uridine 5-monophosphate (from uridine 5-triphosphate), a reaction catalyzed by the N-terminal domain.</text>
</comment>
<reference evidence="22 23" key="1">
    <citation type="submission" date="2019-07" db="EMBL/GenBank/DDBJ databases">
        <title>Genomic Encyclopedia of Type Strains, Phase I: the one thousand microbial genomes (KMG-I) project.</title>
        <authorList>
            <person name="Kyrpides N."/>
        </authorList>
    </citation>
    <scope>NUCLEOTIDE SEQUENCE [LARGE SCALE GENOMIC DNA]</scope>
    <source>
        <strain evidence="22 23">DSM 6562</strain>
    </source>
</reference>
<evidence type="ECO:0000256" key="13">
    <source>
        <dbReference type="ARBA" id="ARBA00022984"/>
    </source>
</evidence>
<comment type="similarity">
    <text evidence="4 20">In the C-terminal section; belongs to the transferase hexapeptide repeat family.</text>
</comment>
<dbReference type="EC" id="2.7.7.23" evidence="20"/>
<keyword evidence="14 20" id="KW-0511">Multifunctional enzyme</keyword>
<evidence type="ECO:0000256" key="7">
    <source>
        <dbReference type="ARBA" id="ARBA00022679"/>
    </source>
</evidence>
<comment type="caution">
    <text evidence="22">The sequence shown here is derived from an EMBL/GenBank/DDBJ whole genome shotgun (WGS) entry which is preliminary data.</text>
</comment>
<evidence type="ECO:0000259" key="21">
    <source>
        <dbReference type="Pfam" id="PF00483"/>
    </source>
</evidence>
<keyword evidence="12 20" id="KW-0133">Cell shape</keyword>
<evidence type="ECO:0000256" key="20">
    <source>
        <dbReference type="HAMAP-Rule" id="MF_01631"/>
    </source>
</evidence>
<feature type="region of interest" description="Pyrophosphorylase" evidence="20">
    <location>
        <begin position="1"/>
        <end position="229"/>
    </location>
</feature>
<evidence type="ECO:0000256" key="8">
    <source>
        <dbReference type="ARBA" id="ARBA00022695"/>
    </source>
</evidence>
<evidence type="ECO:0000256" key="10">
    <source>
        <dbReference type="ARBA" id="ARBA00022737"/>
    </source>
</evidence>
<dbReference type="InterPro" id="IPR011004">
    <property type="entry name" value="Trimer_LpxA-like_sf"/>
</dbReference>
<dbReference type="UniPathway" id="UPA00973"/>
<feature type="binding site" evidence="20">
    <location>
        <position position="404"/>
    </location>
    <ligand>
        <name>acetyl-CoA</name>
        <dbReference type="ChEBI" id="CHEBI:57288"/>
    </ligand>
</feature>
<name>A0A5S4ZXK9_9FIRM</name>
<dbReference type="GO" id="GO:0016020">
    <property type="term" value="C:membrane"/>
    <property type="evidence" value="ECO:0007669"/>
    <property type="project" value="GOC"/>
</dbReference>
<dbReference type="Gene3D" id="2.160.10.10">
    <property type="entry name" value="Hexapeptide repeat proteins"/>
    <property type="match status" value="1"/>
</dbReference>
<feature type="binding site" evidence="20">
    <location>
        <position position="102"/>
    </location>
    <ligand>
        <name>Mg(2+)</name>
        <dbReference type="ChEBI" id="CHEBI:18420"/>
    </ligand>
</feature>
<comment type="subcellular location">
    <subcellularLocation>
        <location evidence="1 20">Cytoplasm</location>
    </subcellularLocation>
</comment>
<feature type="domain" description="Nucleotidyl transferase" evidence="21">
    <location>
        <begin position="5"/>
        <end position="217"/>
    </location>
</feature>
<comment type="similarity">
    <text evidence="5 20">In the N-terminal section; belongs to the N-acetylglucosamine-1-phosphate uridyltransferase family.</text>
</comment>
<evidence type="ECO:0000256" key="4">
    <source>
        <dbReference type="ARBA" id="ARBA00007707"/>
    </source>
</evidence>
<evidence type="ECO:0000256" key="12">
    <source>
        <dbReference type="ARBA" id="ARBA00022960"/>
    </source>
</evidence>
<evidence type="ECO:0000313" key="22">
    <source>
        <dbReference type="EMBL" id="TYO96980.1"/>
    </source>
</evidence>